<evidence type="ECO:0000313" key="9">
    <source>
        <dbReference type="EMBL" id="GGD88273.1"/>
    </source>
</evidence>
<reference evidence="9" key="1">
    <citation type="journal article" date="2014" name="Int. J. Syst. Evol. Microbiol.">
        <title>Complete genome sequence of Corynebacterium casei LMG S-19264T (=DSM 44701T), isolated from a smear-ripened cheese.</title>
        <authorList>
            <consortium name="US DOE Joint Genome Institute (JGI-PGF)"/>
            <person name="Walter F."/>
            <person name="Albersmeier A."/>
            <person name="Kalinowski J."/>
            <person name="Ruckert C."/>
        </authorList>
    </citation>
    <scope>NUCLEOTIDE SEQUENCE</scope>
    <source>
        <strain evidence="9">CGMCC 1.15178</strain>
    </source>
</reference>
<dbReference type="Proteomes" id="UP000612456">
    <property type="component" value="Unassembled WGS sequence"/>
</dbReference>
<keyword evidence="3" id="KW-1003">Cell membrane</keyword>
<keyword evidence="2 7" id="KW-0813">Transport</keyword>
<dbReference type="Gene3D" id="1.10.3720.10">
    <property type="entry name" value="MetI-like"/>
    <property type="match status" value="1"/>
</dbReference>
<feature type="transmembrane region" description="Helical" evidence="7">
    <location>
        <begin position="168"/>
        <end position="186"/>
    </location>
</feature>
<dbReference type="PANTHER" id="PTHR43227:SF11">
    <property type="entry name" value="BLL4140 PROTEIN"/>
    <property type="match status" value="1"/>
</dbReference>
<dbReference type="Pfam" id="PF00528">
    <property type="entry name" value="BPD_transp_1"/>
    <property type="match status" value="1"/>
</dbReference>
<dbReference type="SUPFAM" id="SSF161098">
    <property type="entry name" value="MetI-like"/>
    <property type="match status" value="1"/>
</dbReference>
<gene>
    <name evidence="9" type="ORF">GCM10010911_53490</name>
</gene>
<comment type="caution">
    <text evidence="9">The sequence shown here is derived from an EMBL/GenBank/DDBJ whole genome shotgun (WGS) entry which is preliminary data.</text>
</comment>
<evidence type="ECO:0000259" key="8">
    <source>
        <dbReference type="PROSITE" id="PS50928"/>
    </source>
</evidence>
<dbReference type="AlphaFoldDB" id="A0A916ZCK7"/>
<dbReference type="PANTHER" id="PTHR43227">
    <property type="entry name" value="BLL4140 PROTEIN"/>
    <property type="match status" value="1"/>
</dbReference>
<dbReference type="InterPro" id="IPR035906">
    <property type="entry name" value="MetI-like_sf"/>
</dbReference>
<dbReference type="GO" id="GO:0005886">
    <property type="term" value="C:plasma membrane"/>
    <property type="evidence" value="ECO:0007669"/>
    <property type="project" value="UniProtKB-SubCell"/>
</dbReference>
<evidence type="ECO:0000256" key="3">
    <source>
        <dbReference type="ARBA" id="ARBA00022475"/>
    </source>
</evidence>
<keyword evidence="10" id="KW-1185">Reference proteome</keyword>
<protein>
    <submittedName>
        <fullName evidence="9">Sugar ABC transporter permease</fullName>
    </submittedName>
</protein>
<dbReference type="InterPro" id="IPR050809">
    <property type="entry name" value="UgpAE/MalFG_permease"/>
</dbReference>
<dbReference type="RefSeq" id="WP_188996831.1">
    <property type="nucleotide sequence ID" value="NZ_BMHP01000004.1"/>
</dbReference>
<proteinExistence type="inferred from homology"/>
<keyword evidence="6 7" id="KW-0472">Membrane</keyword>
<feature type="transmembrane region" description="Helical" evidence="7">
    <location>
        <begin position="12"/>
        <end position="40"/>
    </location>
</feature>
<evidence type="ECO:0000256" key="1">
    <source>
        <dbReference type="ARBA" id="ARBA00004651"/>
    </source>
</evidence>
<comment type="subcellular location">
    <subcellularLocation>
        <location evidence="1 7">Cell membrane</location>
        <topology evidence="1 7">Multi-pass membrane protein</topology>
    </subcellularLocation>
</comment>
<organism evidence="9 10">
    <name type="scientific">Paenibacillus nasutitermitis</name>
    <dbReference type="NCBI Taxonomy" id="1652958"/>
    <lineage>
        <taxon>Bacteria</taxon>
        <taxon>Bacillati</taxon>
        <taxon>Bacillota</taxon>
        <taxon>Bacilli</taxon>
        <taxon>Bacillales</taxon>
        <taxon>Paenibacillaceae</taxon>
        <taxon>Paenibacillus</taxon>
    </lineage>
</organism>
<dbReference type="InterPro" id="IPR000515">
    <property type="entry name" value="MetI-like"/>
</dbReference>
<reference evidence="9" key="2">
    <citation type="submission" date="2020-09" db="EMBL/GenBank/DDBJ databases">
        <authorList>
            <person name="Sun Q."/>
            <person name="Zhou Y."/>
        </authorList>
    </citation>
    <scope>NUCLEOTIDE SEQUENCE</scope>
    <source>
        <strain evidence="9">CGMCC 1.15178</strain>
    </source>
</reference>
<comment type="similarity">
    <text evidence="7">Belongs to the binding-protein-dependent transport system permease family.</text>
</comment>
<feature type="transmembrane region" description="Helical" evidence="7">
    <location>
        <begin position="108"/>
        <end position="129"/>
    </location>
</feature>
<dbReference type="GO" id="GO:0055085">
    <property type="term" value="P:transmembrane transport"/>
    <property type="evidence" value="ECO:0007669"/>
    <property type="project" value="InterPro"/>
</dbReference>
<evidence type="ECO:0000256" key="5">
    <source>
        <dbReference type="ARBA" id="ARBA00022989"/>
    </source>
</evidence>
<sequence>MKSLLFTLRKQWQFHVLLIPAVVVIFIFNYIPLYGLVIAFQRYNPSMGFKSPWVGLDNFIRVFSQPNFVQTIWNTLFIAGFQIIGGIIVPVVFSLLLNEVRKVSAKRVFQTVIYLPYFLSWVILAGVMIDILSRGGIMNTFLSLFDIGPISFLGDPKTFRWTMIVSEIWKSFGFGTVIFLAALTSIDPGLYESAIVDGAKRWKQTWYITIPSIMPIIVLMTILSLGNVLNAGFDQIYNLYSPIVYSTGDIIDTYVYRLGIQQAQYSVGTAVGMFKALIAAFMILMSYYLADRFAGYRVL</sequence>
<feature type="transmembrane region" description="Helical" evidence="7">
    <location>
        <begin position="267"/>
        <end position="290"/>
    </location>
</feature>
<name>A0A916ZCK7_9BACL</name>
<evidence type="ECO:0000256" key="6">
    <source>
        <dbReference type="ARBA" id="ARBA00023136"/>
    </source>
</evidence>
<accession>A0A916ZCK7</accession>
<dbReference type="CDD" id="cd06261">
    <property type="entry name" value="TM_PBP2"/>
    <property type="match status" value="1"/>
</dbReference>
<evidence type="ECO:0000256" key="7">
    <source>
        <dbReference type="RuleBase" id="RU363032"/>
    </source>
</evidence>
<feature type="domain" description="ABC transmembrane type-1" evidence="8">
    <location>
        <begin position="72"/>
        <end position="286"/>
    </location>
</feature>
<evidence type="ECO:0000313" key="10">
    <source>
        <dbReference type="Proteomes" id="UP000612456"/>
    </source>
</evidence>
<feature type="transmembrane region" description="Helical" evidence="7">
    <location>
        <begin position="72"/>
        <end position="96"/>
    </location>
</feature>
<dbReference type="PROSITE" id="PS50928">
    <property type="entry name" value="ABC_TM1"/>
    <property type="match status" value="1"/>
</dbReference>
<feature type="transmembrane region" description="Helical" evidence="7">
    <location>
        <begin position="206"/>
        <end position="229"/>
    </location>
</feature>
<keyword evidence="4 7" id="KW-0812">Transmembrane</keyword>
<keyword evidence="5 7" id="KW-1133">Transmembrane helix</keyword>
<evidence type="ECO:0000256" key="2">
    <source>
        <dbReference type="ARBA" id="ARBA00022448"/>
    </source>
</evidence>
<dbReference type="EMBL" id="BMHP01000004">
    <property type="protein sequence ID" value="GGD88273.1"/>
    <property type="molecule type" value="Genomic_DNA"/>
</dbReference>
<evidence type="ECO:0000256" key="4">
    <source>
        <dbReference type="ARBA" id="ARBA00022692"/>
    </source>
</evidence>